<reference evidence="1 2" key="1">
    <citation type="submission" date="2021-08" db="EMBL/GenBank/DDBJ databases">
        <title>Draft genome sequence of Spirulina subsalsa with high tolerance to salinity and hype-accumulation of phycocyanin.</title>
        <authorList>
            <person name="Pei H."/>
            <person name="Jiang L."/>
        </authorList>
    </citation>
    <scope>NUCLEOTIDE SEQUENCE [LARGE SCALE GENOMIC DNA]</scope>
    <source>
        <strain evidence="1 2">FACHB-351</strain>
    </source>
</reference>
<organism evidence="1 2">
    <name type="scientific">Spirulina subsalsa FACHB-351</name>
    <dbReference type="NCBI Taxonomy" id="234711"/>
    <lineage>
        <taxon>Bacteria</taxon>
        <taxon>Bacillati</taxon>
        <taxon>Cyanobacteriota</taxon>
        <taxon>Cyanophyceae</taxon>
        <taxon>Spirulinales</taxon>
        <taxon>Spirulinaceae</taxon>
        <taxon>Spirulina</taxon>
    </lineage>
</organism>
<dbReference type="GO" id="GO:0008168">
    <property type="term" value="F:methyltransferase activity"/>
    <property type="evidence" value="ECO:0007669"/>
    <property type="project" value="UniProtKB-KW"/>
</dbReference>
<keyword evidence="1" id="KW-0489">Methyltransferase</keyword>
<keyword evidence="1" id="KW-0808">Transferase</keyword>
<name>A0ABT3L6C0_9CYAN</name>
<gene>
    <name evidence="1" type="ORF">K4A83_12330</name>
</gene>
<keyword evidence="2" id="KW-1185">Reference proteome</keyword>
<evidence type="ECO:0000313" key="1">
    <source>
        <dbReference type="EMBL" id="MCW6037048.1"/>
    </source>
</evidence>
<dbReference type="GO" id="GO:0032259">
    <property type="term" value="P:methylation"/>
    <property type="evidence" value="ECO:0007669"/>
    <property type="project" value="UniProtKB-KW"/>
</dbReference>
<dbReference type="Gene3D" id="3.40.50.150">
    <property type="entry name" value="Vaccinia Virus protein VP39"/>
    <property type="match status" value="1"/>
</dbReference>
<protein>
    <submittedName>
        <fullName evidence="1">Class I SAM-dependent methyltransferase</fullName>
    </submittedName>
</protein>
<evidence type="ECO:0000313" key="2">
    <source>
        <dbReference type="Proteomes" id="UP001526426"/>
    </source>
</evidence>
<sequence>MPGEYLTKQRMISQYNQKRMIRLLGESVKNVLEIGIYNSLFYHLLSSEGYQVTRADFNPDLKPDFVLDLRSDFELPRDTFDAIALFQVLEHIPYEDFEKAIQRLANFTKKYIVISLPYNSSYCSVQFQLSFNRRPRSLLLQVPKFWSTKTYTPDEHYWEIGLKGYPKKRIVRSLENAGLKIRQEYQDPLYPYHYFFILEKL</sequence>
<accession>A0ABT3L6C0</accession>
<dbReference type="RefSeq" id="WP_265264880.1">
    <property type="nucleotide sequence ID" value="NZ_JAIHOM010000055.1"/>
</dbReference>
<dbReference type="EMBL" id="JAIHOM010000055">
    <property type="protein sequence ID" value="MCW6037048.1"/>
    <property type="molecule type" value="Genomic_DNA"/>
</dbReference>
<dbReference type="SUPFAM" id="SSF53335">
    <property type="entry name" value="S-adenosyl-L-methionine-dependent methyltransferases"/>
    <property type="match status" value="1"/>
</dbReference>
<dbReference type="Pfam" id="PF13489">
    <property type="entry name" value="Methyltransf_23"/>
    <property type="match status" value="1"/>
</dbReference>
<dbReference type="Proteomes" id="UP001526426">
    <property type="component" value="Unassembled WGS sequence"/>
</dbReference>
<proteinExistence type="predicted"/>
<comment type="caution">
    <text evidence="1">The sequence shown here is derived from an EMBL/GenBank/DDBJ whole genome shotgun (WGS) entry which is preliminary data.</text>
</comment>
<dbReference type="InterPro" id="IPR029063">
    <property type="entry name" value="SAM-dependent_MTases_sf"/>
</dbReference>